<protein>
    <recommendedName>
        <fullName evidence="3">Helix-turn-helix domain-containing protein</fullName>
    </recommendedName>
</protein>
<comment type="caution">
    <text evidence="1">The sequence shown here is derived from an EMBL/GenBank/DDBJ whole genome shotgun (WGS) entry which is preliminary data.</text>
</comment>
<reference evidence="1 2" key="1">
    <citation type="submission" date="2023-07" db="EMBL/GenBank/DDBJ databases">
        <title>Sorghum-associated microbial communities from plants grown in Nebraska, USA.</title>
        <authorList>
            <person name="Schachtman D."/>
        </authorList>
    </citation>
    <scope>NUCLEOTIDE SEQUENCE [LARGE SCALE GENOMIC DNA]</scope>
    <source>
        <strain evidence="1 2">BE310</strain>
    </source>
</reference>
<evidence type="ECO:0008006" key="3">
    <source>
        <dbReference type="Google" id="ProtNLM"/>
    </source>
</evidence>
<dbReference type="RefSeq" id="WP_310347209.1">
    <property type="nucleotide sequence ID" value="NZ_JAVDXQ010000005.1"/>
</dbReference>
<evidence type="ECO:0000313" key="2">
    <source>
        <dbReference type="Proteomes" id="UP001180536"/>
    </source>
</evidence>
<keyword evidence="2" id="KW-1185">Reference proteome</keyword>
<dbReference type="EMBL" id="JAVDXQ010000005">
    <property type="protein sequence ID" value="MDR7298230.1"/>
    <property type="molecule type" value="Genomic_DNA"/>
</dbReference>
<proteinExistence type="predicted"/>
<gene>
    <name evidence="1" type="ORF">J2X16_003593</name>
</gene>
<dbReference type="Proteomes" id="UP001180536">
    <property type="component" value="Unassembled WGS sequence"/>
</dbReference>
<organism evidence="1 2">
    <name type="scientific">Pelomonas aquatica</name>
    <dbReference type="NCBI Taxonomy" id="431058"/>
    <lineage>
        <taxon>Bacteria</taxon>
        <taxon>Pseudomonadati</taxon>
        <taxon>Pseudomonadota</taxon>
        <taxon>Betaproteobacteria</taxon>
        <taxon>Burkholderiales</taxon>
        <taxon>Sphaerotilaceae</taxon>
        <taxon>Roseateles</taxon>
    </lineage>
</organism>
<evidence type="ECO:0000313" key="1">
    <source>
        <dbReference type="EMBL" id="MDR7298230.1"/>
    </source>
</evidence>
<name>A0ABU1ZE27_9BURK</name>
<accession>A0ABU1ZE27</accession>
<sequence>MRSPYLTAKQTKELLARSSPWLKARLSAADMLTVAQAASCAHTEVATMRRWVAAGRAIALKTGRHGCRLPRWQFEPAIWDAIPHVAAALGTTQGWSLMDFLEGACGALSGRTPRQAIEQGDLHAVLRTGLAESH</sequence>